<protein>
    <submittedName>
        <fullName evidence="1">Uncharacterized protein</fullName>
    </submittedName>
</protein>
<evidence type="ECO:0000313" key="1">
    <source>
        <dbReference type="EMBL" id="KAH9375171.1"/>
    </source>
</evidence>
<dbReference type="Proteomes" id="UP000821853">
    <property type="component" value="Chromosome 5"/>
</dbReference>
<organism evidence="1 2">
    <name type="scientific">Haemaphysalis longicornis</name>
    <name type="common">Bush tick</name>
    <dbReference type="NCBI Taxonomy" id="44386"/>
    <lineage>
        <taxon>Eukaryota</taxon>
        <taxon>Metazoa</taxon>
        <taxon>Ecdysozoa</taxon>
        <taxon>Arthropoda</taxon>
        <taxon>Chelicerata</taxon>
        <taxon>Arachnida</taxon>
        <taxon>Acari</taxon>
        <taxon>Parasitiformes</taxon>
        <taxon>Ixodida</taxon>
        <taxon>Ixodoidea</taxon>
        <taxon>Ixodidae</taxon>
        <taxon>Haemaphysalinae</taxon>
        <taxon>Haemaphysalis</taxon>
    </lineage>
</organism>
<accession>A0A9J6GIS0</accession>
<dbReference type="EMBL" id="JABSTR010000007">
    <property type="protein sequence ID" value="KAH9375171.1"/>
    <property type="molecule type" value="Genomic_DNA"/>
</dbReference>
<dbReference type="AlphaFoldDB" id="A0A9J6GIS0"/>
<dbReference type="OrthoDB" id="125347at2759"/>
<dbReference type="VEuPathDB" id="VectorBase:HLOH_059642"/>
<comment type="caution">
    <text evidence="1">The sequence shown here is derived from an EMBL/GenBank/DDBJ whole genome shotgun (WGS) entry which is preliminary data.</text>
</comment>
<keyword evidence="2" id="KW-1185">Reference proteome</keyword>
<gene>
    <name evidence="1" type="ORF">HPB48_017260</name>
</gene>
<name>A0A9J6GIS0_HAELO</name>
<evidence type="ECO:0000313" key="2">
    <source>
        <dbReference type="Proteomes" id="UP000821853"/>
    </source>
</evidence>
<sequence length="82" mass="8925">MHDSVKPPKARSEGRRLGFGASATAILTPPAAKTDPKDDDLRLSLLDETHFIAMAWDRVTPTTIANCFAKCGFFRSPAHMAP</sequence>
<proteinExistence type="predicted"/>
<reference evidence="1 2" key="1">
    <citation type="journal article" date="2020" name="Cell">
        <title>Large-Scale Comparative Analyses of Tick Genomes Elucidate Their Genetic Diversity and Vector Capacities.</title>
        <authorList>
            <consortium name="Tick Genome and Microbiome Consortium (TIGMIC)"/>
            <person name="Jia N."/>
            <person name="Wang J."/>
            <person name="Shi W."/>
            <person name="Du L."/>
            <person name="Sun Y."/>
            <person name="Zhan W."/>
            <person name="Jiang J.F."/>
            <person name="Wang Q."/>
            <person name="Zhang B."/>
            <person name="Ji P."/>
            <person name="Bell-Sakyi L."/>
            <person name="Cui X.M."/>
            <person name="Yuan T.T."/>
            <person name="Jiang B.G."/>
            <person name="Yang W.F."/>
            <person name="Lam T.T."/>
            <person name="Chang Q.C."/>
            <person name="Ding S.J."/>
            <person name="Wang X.J."/>
            <person name="Zhu J.G."/>
            <person name="Ruan X.D."/>
            <person name="Zhao L."/>
            <person name="Wei J.T."/>
            <person name="Ye R.Z."/>
            <person name="Que T.C."/>
            <person name="Du C.H."/>
            <person name="Zhou Y.H."/>
            <person name="Cheng J.X."/>
            <person name="Dai P.F."/>
            <person name="Guo W.B."/>
            <person name="Han X.H."/>
            <person name="Huang E.J."/>
            <person name="Li L.F."/>
            <person name="Wei W."/>
            <person name="Gao Y.C."/>
            <person name="Liu J.Z."/>
            <person name="Shao H.Z."/>
            <person name="Wang X."/>
            <person name="Wang C.C."/>
            <person name="Yang T.C."/>
            <person name="Huo Q.B."/>
            <person name="Li W."/>
            <person name="Chen H.Y."/>
            <person name="Chen S.E."/>
            <person name="Zhou L.G."/>
            <person name="Ni X.B."/>
            <person name="Tian J.H."/>
            <person name="Sheng Y."/>
            <person name="Liu T."/>
            <person name="Pan Y.S."/>
            <person name="Xia L.Y."/>
            <person name="Li J."/>
            <person name="Zhao F."/>
            <person name="Cao W.C."/>
        </authorList>
    </citation>
    <scope>NUCLEOTIDE SEQUENCE [LARGE SCALE GENOMIC DNA]</scope>
    <source>
        <strain evidence="1">HaeL-2018</strain>
    </source>
</reference>